<proteinExistence type="predicted"/>
<keyword evidence="3 6" id="KW-0479">Metal-binding</keyword>
<dbReference type="Pfam" id="PF03150">
    <property type="entry name" value="CCP_MauG"/>
    <property type="match status" value="1"/>
</dbReference>
<comment type="subcellular location">
    <subcellularLocation>
        <location evidence="1">Cell envelope</location>
    </subcellularLocation>
</comment>
<dbReference type="GO" id="GO:0004130">
    <property type="term" value="F:cytochrome-c peroxidase activity"/>
    <property type="evidence" value="ECO:0007669"/>
    <property type="project" value="TreeGrafter"/>
</dbReference>
<dbReference type="AlphaFoldDB" id="A0A937X7L1"/>
<evidence type="ECO:0000259" key="7">
    <source>
        <dbReference type="PROSITE" id="PS51007"/>
    </source>
</evidence>
<reference evidence="8 9" key="1">
    <citation type="submission" date="2019-03" db="EMBL/GenBank/DDBJ databases">
        <title>Lake Tanganyika Metagenome-Assembled Genomes (MAGs).</title>
        <authorList>
            <person name="Tran P."/>
        </authorList>
    </citation>
    <scope>NUCLEOTIDE SEQUENCE [LARGE SCALE GENOMIC DNA]</scope>
    <source>
        <strain evidence="8">K_DeepCast_65m_m2_236</strain>
    </source>
</reference>
<keyword evidence="4" id="KW-0560">Oxidoreductase</keyword>
<dbReference type="GO" id="GO:0009055">
    <property type="term" value="F:electron transfer activity"/>
    <property type="evidence" value="ECO:0007669"/>
    <property type="project" value="InterPro"/>
</dbReference>
<gene>
    <name evidence="8" type="ORF">FJZ00_13770</name>
</gene>
<dbReference type="GO" id="GO:0030313">
    <property type="term" value="C:cell envelope"/>
    <property type="evidence" value="ECO:0007669"/>
    <property type="project" value="UniProtKB-SubCell"/>
</dbReference>
<dbReference type="PANTHER" id="PTHR30600">
    <property type="entry name" value="CYTOCHROME C PEROXIDASE-RELATED"/>
    <property type="match status" value="1"/>
</dbReference>
<protein>
    <recommendedName>
        <fullName evidence="7">Cytochrome c domain-containing protein</fullName>
    </recommendedName>
</protein>
<evidence type="ECO:0000256" key="5">
    <source>
        <dbReference type="ARBA" id="ARBA00023004"/>
    </source>
</evidence>
<sequence length="459" mass="49187">MTVVAFGWIVTSSPTLPGEAVVQAAAKGDRGQGLGRGEKGHAGASLDQELADVLADNEFTGTMQSQIEPRLGRPINQAMAELGRLLWFDNAHSLHQDNTCGGCHGPGNAMGDSQPIAIGVDSNRKVGPHRTGPRNQRRAPSVINNAFYPKLMWNGRFSANHAISESLGDPFDNVFGFKFPDPEGDAVMFPPSDPVILHLLQAQAFIPPTELVEVAGFTGTCPSLGPDFCQFDNGVGLTVPPPDGSGFRNEPIRQKGLDILNGIPAYRQLFAAVFPEMGGPGGLIDFSMFGRAIAEFEFALIFANAPLDRFARGDRNAMTTAEKRGALVFFDESKGNCVACHAVKGRSNEMFSDFANHVAGIPQIAPFFGVGKSNMIYDGPNADEDFGQAQVSGDPSERYQFRTAPLRNLALAPAFFHNGAFADLGDAIRFHLDAVGNTPKYNAKKAGVPKDLQKRQGPS</sequence>
<evidence type="ECO:0000313" key="9">
    <source>
        <dbReference type="Proteomes" id="UP000703893"/>
    </source>
</evidence>
<dbReference type="InterPro" id="IPR051395">
    <property type="entry name" value="Cytochrome_c_Peroxidase/MauG"/>
</dbReference>
<feature type="domain" description="Cytochrome c" evidence="7">
    <location>
        <begin position="320"/>
        <end position="435"/>
    </location>
</feature>
<evidence type="ECO:0000313" key="8">
    <source>
        <dbReference type="EMBL" id="MBM3276217.1"/>
    </source>
</evidence>
<keyword evidence="5 6" id="KW-0408">Iron</keyword>
<organism evidence="8 9">
    <name type="scientific">Candidatus Tanganyikabacteria bacterium</name>
    <dbReference type="NCBI Taxonomy" id="2961651"/>
    <lineage>
        <taxon>Bacteria</taxon>
        <taxon>Bacillati</taxon>
        <taxon>Candidatus Sericytochromatia</taxon>
        <taxon>Candidatus Tanganyikabacteria</taxon>
    </lineage>
</organism>
<evidence type="ECO:0000256" key="3">
    <source>
        <dbReference type="ARBA" id="ARBA00022723"/>
    </source>
</evidence>
<evidence type="ECO:0000256" key="6">
    <source>
        <dbReference type="PROSITE-ProRule" id="PRU00433"/>
    </source>
</evidence>
<accession>A0A937X7L1</accession>
<dbReference type="InterPro" id="IPR009056">
    <property type="entry name" value="Cyt_c-like_dom"/>
</dbReference>
<evidence type="ECO:0000256" key="4">
    <source>
        <dbReference type="ARBA" id="ARBA00023002"/>
    </source>
</evidence>
<dbReference type="GO" id="GO:0020037">
    <property type="term" value="F:heme binding"/>
    <property type="evidence" value="ECO:0007669"/>
    <property type="project" value="InterPro"/>
</dbReference>
<dbReference type="Proteomes" id="UP000703893">
    <property type="component" value="Unassembled WGS sequence"/>
</dbReference>
<dbReference type="Gene3D" id="1.10.760.10">
    <property type="entry name" value="Cytochrome c-like domain"/>
    <property type="match status" value="2"/>
</dbReference>
<comment type="caution">
    <text evidence="8">The sequence shown here is derived from an EMBL/GenBank/DDBJ whole genome shotgun (WGS) entry which is preliminary data.</text>
</comment>
<evidence type="ECO:0000256" key="2">
    <source>
        <dbReference type="ARBA" id="ARBA00022617"/>
    </source>
</evidence>
<dbReference type="GO" id="GO:0046872">
    <property type="term" value="F:metal ion binding"/>
    <property type="evidence" value="ECO:0007669"/>
    <property type="project" value="UniProtKB-KW"/>
</dbReference>
<dbReference type="PROSITE" id="PS51007">
    <property type="entry name" value="CYTC"/>
    <property type="match status" value="1"/>
</dbReference>
<dbReference type="EMBL" id="VGJX01000917">
    <property type="protein sequence ID" value="MBM3276217.1"/>
    <property type="molecule type" value="Genomic_DNA"/>
</dbReference>
<dbReference type="InterPro" id="IPR036909">
    <property type="entry name" value="Cyt_c-like_dom_sf"/>
</dbReference>
<keyword evidence="2 6" id="KW-0349">Heme</keyword>
<evidence type="ECO:0000256" key="1">
    <source>
        <dbReference type="ARBA" id="ARBA00004196"/>
    </source>
</evidence>
<dbReference type="SUPFAM" id="SSF46626">
    <property type="entry name" value="Cytochrome c"/>
    <property type="match status" value="2"/>
</dbReference>
<dbReference type="InterPro" id="IPR004852">
    <property type="entry name" value="Di-haem_cyt_c_peroxidsae"/>
</dbReference>
<feature type="non-terminal residue" evidence="8">
    <location>
        <position position="459"/>
    </location>
</feature>
<name>A0A937X7L1_9BACT</name>